<reference evidence="2 3" key="1">
    <citation type="submission" date="2018-11" db="EMBL/GenBank/DDBJ databases">
        <title>Genomes From Bacteria Associated with the Canine Oral Cavity: a Test Case for Automated Genome-Based Taxonomic Assignment.</title>
        <authorList>
            <person name="Coil D.A."/>
            <person name="Jospin G."/>
            <person name="Darling A.E."/>
            <person name="Wallis C."/>
            <person name="Davis I.J."/>
            <person name="Harris S."/>
            <person name="Eisen J.A."/>
            <person name="Holcombe L.J."/>
            <person name="O'Flynn C."/>
        </authorList>
    </citation>
    <scope>NUCLEOTIDE SEQUENCE [LARGE SCALE GENOMIC DNA]</scope>
    <source>
        <strain evidence="2 3">OH2617_COT-023</strain>
    </source>
</reference>
<sequence length="467" mass="54106">MLVCLLTSKACRDFFVSLHEIFISKMAKRIKVIKCPQCGSTKAKELRTDHYQCRSCYTEFFIDSDDINIFHKYDSPLGDLNKINTKRIFAGIVIVVSFFIFFGVFTNVFLQKSSFDHSPSSFPVKIEEKEVVSWDRIHEFKGFANAMDEGMILVIGTRGSKKEYSVLGKKQLFYGIYQAVDEKEISIQPVAGLGEIEISDTDIKLFENGDIYTIINKKKLFKLNRAMYELEEILFETLNFPELAKGVYEIKFAYDGDGFKVVNELGKELYYYPIINQVFGQEMLYKMLPRKTSDARKKVAFQFSHPSDYFPDEKIQLIRYDYWQQIGYPTDMPRFAWTKDFGGSGIFTESSPYRKVLVLPYTAEMSRLISFHDFTPDRDYISGKVWAYDDSEVLISFQPTLSGNSIIQLLDAETAAIKWTKPADMDYLLSEDVVKVKGGYLFTANKESWLFNTQSKEGLYIKWKFDH</sequence>
<name>A0A3P1XV88_TANFO</name>
<dbReference type="Proteomes" id="UP000278609">
    <property type="component" value="Unassembled WGS sequence"/>
</dbReference>
<dbReference type="AlphaFoldDB" id="A0A3P1XV88"/>
<accession>A0A3P1XV88</accession>
<evidence type="ECO:0000256" key="1">
    <source>
        <dbReference type="SAM" id="Phobius"/>
    </source>
</evidence>
<keyword evidence="1" id="KW-0472">Membrane</keyword>
<dbReference type="EMBL" id="RQYS01000006">
    <property type="protein sequence ID" value="RRD62742.1"/>
    <property type="molecule type" value="Genomic_DNA"/>
</dbReference>
<gene>
    <name evidence="2" type="ORF">EII40_02165</name>
</gene>
<keyword evidence="1" id="KW-1133">Transmembrane helix</keyword>
<evidence type="ECO:0000313" key="3">
    <source>
        <dbReference type="Proteomes" id="UP000278609"/>
    </source>
</evidence>
<proteinExistence type="predicted"/>
<evidence type="ECO:0008006" key="4">
    <source>
        <dbReference type="Google" id="ProtNLM"/>
    </source>
</evidence>
<keyword evidence="1" id="KW-0812">Transmembrane</keyword>
<dbReference type="OrthoDB" id="7063564at2"/>
<evidence type="ECO:0000313" key="2">
    <source>
        <dbReference type="EMBL" id="RRD62742.1"/>
    </source>
</evidence>
<feature type="transmembrane region" description="Helical" evidence="1">
    <location>
        <begin position="88"/>
        <end position="110"/>
    </location>
</feature>
<protein>
    <recommendedName>
        <fullName evidence="4">TFIIB-type zinc ribbon-containing protein</fullName>
    </recommendedName>
</protein>
<comment type="caution">
    <text evidence="2">The sequence shown here is derived from an EMBL/GenBank/DDBJ whole genome shotgun (WGS) entry which is preliminary data.</text>
</comment>
<organism evidence="2 3">
    <name type="scientific">Tannerella forsythia</name>
    <name type="common">Bacteroides forsythus</name>
    <dbReference type="NCBI Taxonomy" id="28112"/>
    <lineage>
        <taxon>Bacteria</taxon>
        <taxon>Pseudomonadati</taxon>
        <taxon>Bacteroidota</taxon>
        <taxon>Bacteroidia</taxon>
        <taxon>Bacteroidales</taxon>
        <taxon>Tannerellaceae</taxon>
        <taxon>Tannerella</taxon>
    </lineage>
</organism>